<dbReference type="EMBL" id="CAEZTJ010000025">
    <property type="protein sequence ID" value="CAB4563244.1"/>
    <property type="molecule type" value="Genomic_DNA"/>
</dbReference>
<dbReference type="InterPro" id="IPR014746">
    <property type="entry name" value="Gln_synth/guanido_kin_cat_dom"/>
</dbReference>
<organism evidence="4">
    <name type="scientific">freshwater metagenome</name>
    <dbReference type="NCBI Taxonomy" id="449393"/>
    <lineage>
        <taxon>unclassified sequences</taxon>
        <taxon>metagenomes</taxon>
        <taxon>ecological metagenomes</taxon>
    </lineage>
</organism>
<name>A0A6J6DJ74_9ZZZZ</name>
<evidence type="ECO:0000259" key="3">
    <source>
        <dbReference type="PROSITE" id="PS51987"/>
    </source>
</evidence>
<feature type="domain" description="GS catalytic" evidence="3">
    <location>
        <begin position="1"/>
        <end position="158"/>
    </location>
</feature>
<dbReference type="GO" id="GO:0046872">
    <property type="term" value="F:metal ion binding"/>
    <property type="evidence" value="ECO:0007669"/>
    <property type="project" value="UniProtKB-KW"/>
</dbReference>
<dbReference type="AlphaFoldDB" id="A0A6J6DJ74"/>
<evidence type="ECO:0000256" key="1">
    <source>
        <dbReference type="ARBA" id="ARBA00022598"/>
    </source>
</evidence>
<reference evidence="4" key="1">
    <citation type="submission" date="2020-05" db="EMBL/GenBank/DDBJ databases">
        <authorList>
            <person name="Chiriac C."/>
            <person name="Salcher M."/>
            <person name="Ghai R."/>
            <person name="Kavagutti S V."/>
        </authorList>
    </citation>
    <scope>NUCLEOTIDE SEQUENCE</scope>
</reference>
<proteinExistence type="predicted"/>
<dbReference type="Gene3D" id="3.30.590.10">
    <property type="entry name" value="Glutamine synthetase/guanido kinase, catalytic domain"/>
    <property type="match status" value="1"/>
</dbReference>
<dbReference type="SUPFAM" id="SSF55931">
    <property type="entry name" value="Glutamine synthetase/guanido kinase"/>
    <property type="match status" value="1"/>
</dbReference>
<dbReference type="PROSITE" id="PS51987">
    <property type="entry name" value="GS_CATALYTIC"/>
    <property type="match status" value="1"/>
</dbReference>
<dbReference type="PANTHER" id="PTHR43785:SF11">
    <property type="entry name" value="GAMMA-GLUTAMYLPOLYAMINE SYNTHETASE GLNA2"/>
    <property type="match status" value="1"/>
</dbReference>
<keyword evidence="1" id="KW-0436">Ligase</keyword>
<evidence type="ECO:0000313" key="4">
    <source>
        <dbReference type="EMBL" id="CAB4563244.1"/>
    </source>
</evidence>
<dbReference type="Pfam" id="PF00120">
    <property type="entry name" value="Gln-synt_C"/>
    <property type="match status" value="1"/>
</dbReference>
<dbReference type="InterPro" id="IPR008146">
    <property type="entry name" value="Gln_synth_cat_dom"/>
</dbReference>
<evidence type="ECO:0000256" key="2">
    <source>
        <dbReference type="ARBA" id="ARBA00022723"/>
    </source>
</evidence>
<accession>A0A6J6DJ74</accession>
<protein>
    <submittedName>
        <fullName evidence="4">Unannotated protein</fullName>
    </submittedName>
</protein>
<keyword evidence="2" id="KW-0479">Metal-binding</keyword>
<sequence length="158" mass="17866">MKFAPEYTAITNQWVNSYKRLHGGDEAPSLAIWGAHSKSALVRIPMYKPKKEVSTRIEVRSPDSACNPYLAFSVIIAAGLKGIEESLKLDPSSDLASSAIRLPMSLSEAISEMEKSELVREVLGESVFEYVLRNKRAEWQEYRRQVTAFELDRYLPVL</sequence>
<dbReference type="GO" id="GO:0004356">
    <property type="term" value="F:glutamine synthetase activity"/>
    <property type="evidence" value="ECO:0007669"/>
    <property type="project" value="InterPro"/>
</dbReference>
<dbReference type="PANTHER" id="PTHR43785">
    <property type="entry name" value="GAMMA-GLUTAMYLPUTRESCINE SYNTHETASE"/>
    <property type="match status" value="1"/>
</dbReference>
<dbReference type="GO" id="GO:0006542">
    <property type="term" value="P:glutamine biosynthetic process"/>
    <property type="evidence" value="ECO:0007669"/>
    <property type="project" value="TreeGrafter"/>
</dbReference>
<gene>
    <name evidence="4" type="ORF">UFOPK1650_00311</name>
</gene>